<keyword evidence="2 7" id="KW-0812">Transmembrane</keyword>
<accession>S3CY79</accession>
<proteinExistence type="predicted"/>
<evidence type="ECO:0000256" key="3">
    <source>
        <dbReference type="ARBA" id="ARBA00022989"/>
    </source>
</evidence>
<feature type="transmembrane region" description="Helical" evidence="7">
    <location>
        <begin position="303"/>
        <end position="323"/>
    </location>
</feature>
<keyword evidence="5" id="KW-0479">Metal-binding</keyword>
<dbReference type="GO" id="GO:0006882">
    <property type="term" value="P:intracellular zinc ion homeostasis"/>
    <property type="evidence" value="ECO:0007669"/>
    <property type="project" value="TreeGrafter"/>
</dbReference>
<dbReference type="PANTHER" id="PTHR20855">
    <property type="entry name" value="ADIPOR/PROGESTIN RECEPTOR-RELATED"/>
    <property type="match status" value="1"/>
</dbReference>
<evidence type="ECO:0000256" key="6">
    <source>
        <dbReference type="SAM" id="MobiDB-lite"/>
    </source>
</evidence>
<dbReference type="HOGENOM" id="CLU_660848_0_0_1"/>
<keyword evidence="3 7" id="KW-1133">Transmembrane helix</keyword>
<dbReference type="GO" id="GO:0016020">
    <property type="term" value="C:membrane"/>
    <property type="evidence" value="ECO:0007669"/>
    <property type="project" value="UniProtKB-SubCell"/>
</dbReference>
<dbReference type="STRING" id="1262450.S3CY79"/>
<dbReference type="EMBL" id="KE148155">
    <property type="protein sequence ID" value="EPE05850.1"/>
    <property type="molecule type" value="Genomic_DNA"/>
</dbReference>
<evidence type="ECO:0000256" key="1">
    <source>
        <dbReference type="ARBA" id="ARBA00004141"/>
    </source>
</evidence>
<dbReference type="eggNOG" id="KOG0748">
    <property type="taxonomic scope" value="Eukaryota"/>
</dbReference>
<keyword evidence="5" id="KW-0862">Zinc</keyword>
<feature type="region of interest" description="Disordered" evidence="6">
    <location>
        <begin position="1"/>
        <end position="40"/>
    </location>
</feature>
<dbReference type="PANTHER" id="PTHR20855:SF130">
    <property type="entry name" value="HAEMOLYSIN-III FAMILY PROTEIN"/>
    <property type="match status" value="1"/>
</dbReference>
<protein>
    <submittedName>
        <fullName evidence="8">Hemolysin-iii channel protein</fullName>
    </submittedName>
</protein>
<feature type="transmembrane region" description="Helical" evidence="7">
    <location>
        <begin position="222"/>
        <end position="240"/>
    </location>
</feature>
<feature type="transmembrane region" description="Helical" evidence="7">
    <location>
        <begin position="189"/>
        <end position="210"/>
    </location>
</feature>
<dbReference type="OrthoDB" id="529367at2759"/>
<dbReference type="GO" id="GO:0046872">
    <property type="term" value="F:metal ion binding"/>
    <property type="evidence" value="ECO:0007669"/>
    <property type="project" value="UniProtKB-KW"/>
</dbReference>
<feature type="transmembrane region" description="Helical" evidence="7">
    <location>
        <begin position="343"/>
        <end position="365"/>
    </location>
</feature>
<evidence type="ECO:0000313" key="8">
    <source>
        <dbReference type="EMBL" id="EPE05850.1"/>
    </source>
</evidence>
<dbReference type="InterPro" id="IPR004254">
    <property type="entry name" value="AdipoR/HlyIII-related"/>
</dbReference>
<feature type="binding site" evidence="5">
    <location>
        <position position="345"/>
    </location>
    <ligand>
        <name>Zn(2+)</name>
        <dbReference type="ChEBI" id="CHEBI:29105"/>
    </ligand>
</feature>
<feature type="binding site" evidence="5">
    <location>
        <position position="341"/>
    </location>
    <ligand>
        <name>Zn(2+)</name>
        <dbReference type="ChEBI" id="CHEBI:29105"/>
    </ligand>
</feature>
<dbReference type="Proteomes" id="UP000016923">
    <property type="component" value="Unassembled WGS sequence"/>
</dbReference>
<evidence type="ECO:0000256" key="7">
    <source>
        <dbReference type="SAM" id="Phobius"/>
    </source>
</evidence>
<feature type="compositionally biased region" description="Polar residues" evidence="6">
    <location>
        <begin position="7"/>
        <end position="22"/>
    </location>
</feature>
<evidence type="ECO:0000256" key="5">
    <source>
        <dbReference type="PIRSR" id="PIRSR604254-1"/>
    </source>
</evidence>
<name>S3CY79_OPHP1</name>
<organism evidence="8 9">
    <name type="scientific">Ophiostoma piceae (strain UAMH 11346)</name>
    <name type="common">Sap stain fungus</name>
    <dbReference type="NCBI Taxonomy" id="1262450"/>
    <lineage>
        <taxon>Eukaryota</taxon>
        <taxon>Fungi</taxon>
        <taxon>Dikarya</taxon>
        <taxon>Ascomycota</taxon>
        <taxon>Pezizomycotina</taxon>
        <taxon>Sordariomycetes</taxon>
        <taxon>Sordariomycetidae</taxon>
        <taxon>Ophiostomatales</taxon>
        <taxon>Ophiostomataceae</taxon>
        <taxon>Ophiostoma</taxon>
    </lineage>
</organism>
<gene>
    <name evidence="8" type="ORF">F503_08381</name>
</gene>
<sequence length="375" mass="40195">MAIAVVTPTQTDAKPHTASTLRQRSKQLAQDGKDDDDDDDAAVQQQLAAESRRYSKQRQRLLLWTELCEARIAARNRHRHGSDGIRTGYRQETPSALACLASWFYLHNESVNILSHVAGAGLFAGLVATLWAGTWPWQPGTDYAGSIGNSTGDLLAATVYLAGVTICFTLSATYHTLLCHSPGCAACGMALDISGVLLLMAGATTPLIHFGLVCAASDSVRWIFHALAAVLGALCVASSTRNGPPSSATPLLTSSLLGYFSGPANGHRRVLLFCGFAAVSFAGPIVWMAYVTKDPDWPRRIDLWPGVLGTLFFNTLGAVAYLLRFPEHIWPRRFDLVGASHQIMHIAVLAAAISLAIGVGHSLSFRRGEGAVCRV</sequence>
<comment type="subcellular location">
    <subcellularLocation>
        <location evidence="1">Membrane</location>
        <topology evidence="1">Multi-pass membrane protein</topology>
    </subcellularLocation>
</comment>
<dbReference type="OMA" id="RWIFHAL"/>
<feature type="transmembrane region" description="Helical" evidence="7">
    <location>
        <begin position="154"/>
        <end position="177"/>
    </location>
</feature>
<dbReference type="AlphaFoldDB" id="S3CY79"/>
<keyword evidence="4 7" id="KW-0472">Membrane</keyword>
<feature type="binding site" evidence="5">
    <location>
        <position position="175"/>
    </location>
    <ligand>
        <name>Zn(2+)</name>
        <dbReference type="ChEBI" id="CHEBI:29105"/>
    </ligand>
</feature>
<evidence type="ECO:0000256" key="2">
    <source>
        <dbReference type="ARBA" id="ARBA00022692"/>
    </source>
</evidence>
<dbReference type="GO" id="GO:0038023">
    <property type="term" value="F:signaling receptor activity"/>
    <property type="evidence" value="ECO:0007669"/>
    <property type="project" value="TreeGrafter"/>
</dbReference>
<reference evidence="8 9" key="1">
    <citation type="journal article" date="2013" name="BMC Genomics">
        <title>The genome and transcriptome of the pine saprophyte Ophiostoma piceae, and a comparison with the bark beetle-associated pine pathogen Grosmannia clavigera.</title>
        <authorList>
            <person name="Haridas S."/>
            <person name="Wang Y."/>
            <person name="Lim L."/>
            <person name="Massoumi Alamouti S."/>
            <person name="Jackman S."/>
            <person name="Docking R."/>
            <person name="Robertson G."/>
            <person name="Birol I."/>
            <person name="Bohlmann J."/>
            <person name="Breuil C."/>
        </authorList>
    </citation>
    <scope>NUCLEOTIDE SEQUENCE [LARGE SCALE GENOMIC DNA]</scope>
    <source>
        <strain evidence="8 9">UAMH 11346</strain>
    </source>
</reference>
<evidence type="ECO:0000313" key="9">
    <source>
        <dbReference type="Proteomes" id="UP000016923"/>
    </source>
</evidence>
<evidence type="ECO:0000256" key="4">
    <source>
        <dbReference type="ARBA" id="ARBA00023136"/>
    </source>
</evidence>
<dbReference type="Pfam" id="PF03006">
    <property type="entry name" value="HlyIII"/>
    <property type="match status" value="1"/>
</dbReference>
<dbReference type="VEuPathDB" id="FungiDB:F503_08381"/>
<feature type="transmembrane region" description="Helical" evidence="7">
    <location>
        <begin position="270"/>
        <end position="291"/>
    </location>
</feature>
<keyword evidence="9" id="KW-1185">Reference proteome</keyword>
<feature type="transmembrane region" description="Helical" evidence="7">
    <location>
        <begin position="113"/>
        <end position="134"/>
    </location>
</feature>